<sequence>MSTAAVTEEAVARRNKAAVYTRETPCQRILEAKYYEGDDLPVEYKSNPLISALGPLWDSKSMMRSLSVPVASSISERSRSEEYRLHVIGRLSGLVVPVPASLEICHLIQMIIRQNYLGQSVFVDSAEGACDRYRSVHEGKLIPVYDHARTHAYCAGIFGLSGAGKSNVIEDALRFMPRAINHVKYGLTQVVVIKVDCPTSASLKDIIKRILGEYDRLLGSQYLDHVWRGATVIDLANFLYRIAKRHRTGLIVIDELQNALRAVERSDPLFDFFVGLTNGGGIPIIVVGTPKSERLFRKTLRSARRISSHGVIQWNGMRDEREWNRLCDQLEKYQWLANARPLSPDIRKEFYFRTQGLPGIAIPLYQLAQYCAIYTGIEEITKDIIRDVSEERMASLTPMLEAIRSKNKARMAQYEDLLGDTLQDIVATMEAQARRHMYFENAMQHDREESAIDAVSRLLLFNMSEEVASNLVDIVQKELPGASTEELCAEAIRRFYSQQPPKRPPSSRNEKPSTVADR</sequence>
<reference evidence="3 4" key="1">
    <citation type="submission" date="2015-11" db="EMBL/GenBank/DDBJ databases">
        <title>Expanding the genomic diversity of Burkholderia species for the development of highly accurate diagnostics.</title>
        <authorList>
            <person name="Sahl J."/>
            <person name="Keim P."/>
            <person name="Wagner D."/>
        </authorList>
    </citation>
    <scope>NUCLEOTIDE SEQUENCE [LARGE SCALE GENOMIC DNA]</scope>
    <source>
        <strain evidence="3 4">MSMB1301WGS</strain>
    </source>
</reference>
<evidence type="ECO:0000313" key="3">
    <source>
        <dbReference type="EMBL" id="KVV37569.1"/>
    </source>
</evidence>
<evidence type="ECO:0000256" key="1">
    <source>
        <dbReference type="SAM" id="MobiDB-lite"/>
    </source>
</evidence>
<dbReference type="RefSeq" id="WP_060109878.1">
    <property type="nucleotide sequence ID" value="NZ_LPEQ01000140.1"/>
</dbReference>
<dbReference type="InterPro" id="IPR003593">
    <property type="entry name" value="AAA+_ATPase"/>
</dbReference>
<dbReference type="SUPFAM" id="SSF52540">
    <property type="entry name" value="P-loop containing nucleoside triphosphate hydrolases"/>
    <property type="match status" value="1"/>
</dbReference>
<evidence type="ECO:0000259" key="2">
    <source>
        <dbReference type="SMART" id="SM00382"/>
    </source>
</evidence>
<feature type="domain" description="AAA+ ATPase" evidence="2">
    <location>
        <begin position="151"/>
        <end position="301"/>
    </location>
</feature>
<dbReference type="Pfam" id="PF13401">
    <property type="entry name" value="AAA_22"/>
    <property type="match status" value="1"/>
</dbReference>
<comment type="caution">
    <text evidence="3">The sequence shown here is derived from an EMBL/GenBank/DDBJ whole genome shotgun (WGS) entry which is preliminary data.</text>
</comment>
<dbReference type="InterPro" id="IPR027417">
    <property type="entry name" value="P-loop_NTPase"/>
</dbReference>
<feature type="region of interest" description="Disordered" evidence="1">
    <location>
        <begin position="494"/>
        <end position="518"/>
    </location>
</feature>
<gene>
    <name evidence="3" type="ORF">WT27_17670</name>
</gene>
<protein>
    <submittedName>
        <fullName evidence="3">Transposase</fullName>
    </submittedName>
</protein>
<keyword evidence="4" id="KW-1185">Reference proteome</keyword>
<accession>A0A105UYB2</accession>
<dbReference type="SMART" id="SM00382">
    <property type="entry name" value="AAA"/>
    <property type="match status" value="1"/>
</dbReference>
<proteinExistence type="predicted"/>
<name>A0A105UYB2_9BURK</name>
<dbReference type="InterPro" id="IPR049945">
    <property type="entry name" value="AAA_22"/>
</dbReference>
<feature type="compositionally biased region" description="Basic and acidic residues" evidence="1">
    <location>
        <begin position="508"/>
        <end position="518"/>
    </location>
</feature>
<organism evidence="3 4">
    <name type="scientific">Burkholderia territorii</name>
    <dbReference type="NCBI Taxonomy" id="1503055"/>
    <lineage>
        <taxon>Bacteria</taxon>
        <taxon>Pseudomonadati</taxon>
        <taxon>Pseudomonadota</taxon>
        <taxon>Betaproteobacteria</taxon>
        <taxon>Burkholderiales</taxon>
        <taxon>Burkholderiaceae</taxon>
        <taxon>Burkholderia</taxon>
        <taxon>Burkholderia cepacia complex</taxon>
    </lineage>
</organism>
<dbReference type="EMBL" id="LPEQ01000140">
    <property type="protein sequence ID" value="KVV37569.1"/>
    <property type="molecule type" value="Genomic_DNA"/>
</dbReference>
<dbReference type="GO" id="GO:0016887">
    <property type="term" value="F:ATP hydrolysis activity"/>
    <property type="evidence" value="ECO:0007669"/>
    <property type="project" value="InterPro"/>
</dbReference>
<evidence type="ECO:0000313" key="4">
    <source>
        <dbReference type="Proteomes" id="UP000062317"/>
    </source>
</evidence>
<dbReference type="Proteomes" id="UP000062317">
    <property type="component" value="Unassembled WGS sequence"/>
</dbReference>
<dbReference type="AlphaFoldDB" id="A0A105UYB2"/>
<dbReference type="Gene3D" id="3.40.50.300">
    <property type="entry name" value="P-loop containing nucleotide triphosphate hydrolases"/>
    <property type="match status" value="1"/>
</dbReference>